<keyword evidence="3" id="KW-0132">Cell division</keyword>
<evidence type="ECO:0000256" key="1">
    <source>
        <dbReference type="ARBA" id="ARBA00004123"/>
    </source>
</evidence>
<evidence type="ECO:0000256" key="2">
    <source>
        <dbReference type="ARBA" id="ARBA00005917"/>
    </source>
</evidence>
<keyword evidence="5 9" id="KW-0175">Coiled coil</keyword>
<dbReference type="CDD" id="cd03272">
    <property type="entry name" value="ABC_SMC3_euk"/>
    <property type="match status" value="1"/>
</dbReference>
<dbReference type="InterPro" id="IPR036277">
    <property type="entry name" value="SMC_hinge_sf"/>
</dbReference>
<proteinExistence type="inferred from homology"/>
<name>A0A7S1G3A4_9STRA</name>
<gene>
    <name evidence="12" type="ORF">CHYS00102_LOCUS30422</name>
</gene>
<dbReference type="GO" id="GO:0051301">
    <property type="term" value="P:cell division"/>
    <property type="evidence" value="ECO:0007669"/>
    <property type="project" value="UniProtKB-KW"/>
</dbReference>
<dbReference type="Gene3D" id="1.20.1060.20">
    <property type="match status" value="1"/>
</dbReference>
<evidence type="ECO:0000256" key="4">
    <source>
        <dbReference type="ARBA" id="ARBA00022776"/>
    </source>
</evidence>
<keyword evidence="7" id="KW-0131">Cell cycle</keyword>
<dbReference type="SUPFAM" id="SSF52540">
    <property type="entry name" value="P-loop containing nucleoside triphosphate hydrolases"/>
    <property type="match status" value="1"/>
</dbReference>
<dbReference type="GO" id="GO:0051276">
    <property type="term" value="P:chromosome organization"/>
    <property type="evidence" value="ECO:0007669"/>
    <property type="project" value="InterPro"/>
</dbReference>
<evidence type="ECO:0000256" key="3">
    <source>
        <dbReference type="ARBA" id="ARBA00022618"/>
    </source>
</evidence>
<feature type="coiled-coil region" evidence="9">
    <location>
        <begin position="235"/>
        <end position="269"/>
    </location>
</feature>
<reference evidence="12" key="1">
    <citation type="submission" date="2021-01" db="EMBL/GenBank/DDBJ databases">
        <authorList>
            <person name="Corre E."/>
            <person name="Pelletier E."/>
            <person name="Niang G."/>
            <person name="Scheremetjew M."/>
            <person name="Finn R."/>
            <person name="Kale V."/>
            <person name="Holt S."/>
            <person name="Cochrane G."/>
            <person name="Meng A."/>
            <person name="Brown T."/>
            <person name="Cohen L."/>
        </authorList>
    </citation>
    <scope>NUCLEOTIDE SEQUENCE</scope>
    <source>
        <strain evidence="12">308</strain>
    </source>
</reference>
<evidence type="ECO:0000256" key="9">
    <source>
        <dbReference type="SAM" id="Coils"/>
    </source>
</evidence>
<dbReference type="InterPro" id="IPR024704">
    <property type="entry name" value="SMC"/>
</dbReference>
<accession>A0A7S1G3A4</accession>
<evidence type="ECO:0000256" key="6">
    <source>
        <dbReference type="ARBA" id="ARBA00023242"/>
    </source>
</evidence>
<evidence type="ECO:0000256" key="7">
    <source>
        <dbReference type="ARBA" id="ARBA00023306"/>
    </source>
</evidence>
<dbReference type="PANTHER" id="PTHR43977">
    <property type="entry name" value="STRUCTURAL MAINTENANCE OF CHROMOSOMES PROTEIN 3"/>
    <property type="match status" value="1"/>
</dbReference>
<dbReference type="GO" id="GO:0005524">
    <property type="term" value="F:ATP binding"/>
    <property type="evidence" value="ECO:0007669"/>
    <property type="project" value="InterPro"/>
</dbReference>
<dbReference type="SMART" id="SM00968">
    <property type="entry name" value="SMC_hinge"/>
    <property type="match status" value="1"/>
</dbReference>
<dbReference type="Pfam" id="PF06470">
    <property type="entry name" value="SMC_hinge"/>
    <property type="match status" value="1"/>
</dbReference>
<feature type="coiled-coil region" evidence="9">
    <location>
        <begin position="866"/>
        <end position="893"/>
    </location>
</feature>
<comment type="similarity">
    <text evidence="2">Belongs to the SMC family. SMC3 subfamily.</text>
</comment>
<feature type="coiled-coil region" evidence="9">
    <location>
        <begin position="1011"/>
        <end position="1038"/>
    </location>
</feature>
<dbReference type="GO" id="GO:0016887">
    <property type="term" value="F:ATP hydrolysis activity"/>
    <property type="evidence" value="ECO:0007669"/>
    <property type="project" value="InterPro"/>
</dbReference>
<feature type="region of interest" description="Disordered" evidence="10">
    <location>
        <begin position="1068"/>
        <end position="1091"/>
    </location>
</feature>
<dbReference type="Gene3D" id="1.20.5.170">
    <property type="match status" value="1"/>
</dbReference>
<organism evidence="12">
    <name type="scientific">Corethron hystrix</name>
    <dbReference type="NCBI Taxonomy" id="216773"/>
    <lineage>
        <taxon>Eukaryota</taxon>
        <taxon>Sar</taxon>
        <taxon>Stramenopiles</taxon>
        <taxon>Ochrophyta</taxon>
        <taxon>Bacillariophyta</taxon>
        <taxon>Coscinodiscophyceae</taxon>
        <taxon>Corethrophycidae</taxon>
        <taxon>Corethrales</taxon>
        <taxon>Corethraceae</taxon>
        <taxon>Corethron</taxon>
    </lineage>
</organism>
<feature type="compositionally biased region" description="Basic residues" evidence="10">
    <location>
        <begin position="1254"/>
        <end position="1266"/>
    </location>
</feature>
<keyword evidence="4" id="KW-0498">Mitosis</keyword>
<sequence>MHIKQVIISGFRSFRSQGEIQAFSPSVNCVVGRNGSGKSNLFDAIQFVLLAPKFVNLRQEERQALLHEGAGTAVTSAFVEVVFDNSDRRLPVEGQGDEVVLRRTVGAKKDEFFLNRRRVPRGEVSSLLESAGFSRSNPYFIVQQGKVNALCLMADSERLALLKEVAGTTLYDDKRRTSLEQMNTNRSEMDKITEVISYINTRLSELEGEKEELAAFQKADRSRRALEYTLYDKELVKAREQLDSIEYERQNAAEELEKLHEAARATHDKIRGVEAGMARDTSALRRAKANAHALEGECGTAVGERTRLEMEVRELRARVAEDEDAAAGARADLKGVEKEIEQTKAELGKVEPRYRTAKEELESATAVRDQCVRETEALYAKQGRGRRFRTAEERDAALEVQITDLVSSVRRKETEVAAKEDALAGSRRTVAEETKTLATDERQISTRASNLTKLTDMASEKKSRRNMLAEERRSRWSELEMLADRVSDSREVLRRATADLRKSMSRAAGVGLDSLSKIVQDEGIPGYYGPVVDNLSLVDPKYRTAVEVCAGDSLFHVIVDSDATAATLMTRLERQKLGRVTFLPLNRLEPPRVQYPDSTDVVSVLERCIRYDQNVAPAMQHIFARKLLAKDDDSAALWSNLCNMDAVTIQGDEVNRKGALTGGYHDSNKSRFKAHEAVGTATKVLEGLEAQQRDMKTKADAIDQTISSIQGEILDAERKQARLKTVMEQEAKDVARKKANIERNTEIEKELDSFLPALRADIISWKSQIESLQAEKGTELSTSLNQGERAHLKILLQEQKQHEQDFERASSSLAEISIEKERLEAFLKNNLLRRRTELQESINPTAAAATRGVVDGEGSEDRRRRRVHLELELQNAEATADKLSHKLEDAKKIESERYTALNKAKVAIEKLNAADMENRARLEAATDATESLLNKRSMWASKREEYMGKIQELGSIPRSDLPAHAKKSVKVLMRGLDDVNKKLKKYSHVNKKAYDQYINFSEQRESLLVRKQELDRGAEKVQELIDSLDRQKDEAINRTFNGVSMHFRDVWKELVPGCDGRLIMRTAVEEKGSDNDDTEEDESKDGPDIPDVNMYRGVQVEVKFSSKGENYLMSQLSGGQKALVAMALIFAIQRCDPAPFYLFDELDQALDSSYRASVANLIQKQATHDVNNPTQFVCSTFRPEIVQVANRCFGISHQNKVSNIHVLGKTDALGFVSNLMNEEEAVQKVSSIAKARLHAEDDSTEGASIIDSRKSKRTRRASLRRE</sequence>
<dbReference type="Gene3D" id="3.30.70.1620">
    <property type="match status" value="1"/>
</dbReference>
<dbReference type="PIRSF" id="PIRSF005719">
    <property type="entry name" value="SMC"/>
    <property type="match status" value="1"/>
</dbReference>
<feature type="coiled-coil region" evidence="9">
    <location>
        <begin position="305"/>
        <end position="346"/>
    </location>
</feature>
<evidence type="ECO:0000256" key="10">
    <source>
        <dbReference type="SAM" id="MobiDB-lite"/>
    </source>
</evidence>
<dbReference type="GO" id="GO:0005634">
    <property type="term" value="C:nucleus"/>
    <property type="evidence" value="ECO:0007669"/>
    <property type="project" value="UniProtKB-SubCell"/>
</dbReference>
<protein>
    <recommendedName>
        <fullName evidence="8">Structural maintenance of chromosomes protein</fullName>
    </recommendedName>
</protein>
<dbReference type="EMBL" id="HBFR01041628">
    <property type="protein sequence ID" value="CAD8903203.1"/>
    <property type="molecule type" value="Transcribed_RNA"/>
</dbReference>
<evidence type="ECO:0000313" key="12">
    <source>
        <dbReference type="EMBL" id="CAD8903203.1"/>
    </source>
</evidence>
<feature type="region of interest" description="Disordered" evidence="10">
    <location>
        <begin position="1236"/>
        <end position="1266"/>
    </location>
</feature>
<dbReference type="InterPro" id="IPR003395">
    <property type="entry name" value="RecF/RecN/SMC_N"/>
</dbReference>
<dbReference type="InterPro" id="IPR010935">
    <property type="entry name" value="SMC_hinge"/>
</dbReference>
<dbReference type="InterPro" id="IPR041741">
    <property type="entry name" value="SMC3_ABC_euk"/>
</dbReference>
<evidence type="ECO:0000259" key="11">
    <source>
        <dbReference type="SMART" id="SM00968"/>
    </source>
</evidence>
<dbReference type="InterPro" id="IPR027417">
    <property type="entry name" value="P-loop_NTPase"/>
</dbReference>
<dbReference type="Gene3D" id="3.40.50.300">
    <property type="entry name" value="P-loop containing nucleotide triphosphate hydrolases"/>
    <property type="match status" value="2"/>
</dbReference>
<evidence type="ECO:0000256" key="5">
    <source>
        <dbReference type="ARBA" id="ARBA00023054"/>
    </source>
</evidence>
<dbReference type="SUPFAM" id="SSF75553">
    <property type="entry name" value="Smc hinge domain"/>
    <property type="match status" value="1"/>
</dbReference>
<feature type="domain" description="SMC hinge" evidence="11">
    <location>
        <begin position="525"/>
        <end position="639"/>
    </location>
</feature>
<dbReference type="GO" id="GO:0005694">
    <property type="term" value="C:chromosome"/>
    <property type="evidence" value="ECO:0007669"/>
    <property type="project" value="InterPro"/>
</dbReference>
<keyword evidence="6 8" id="KW-0539">Nucleus</keyword>
<dbReference type="AlphaFoldDB" id="A0A7S1G3A4"/>
<dbReference type="Pfam" id="PF02463">
    <property type="entry name" value="SMC_N"/>
    <property type="match status" value="1"/>
</dbReference>
<comment type="subcellular location">
    <subcellularLocation>
        <location evidence="1 8">Nucleus</location>
    </subcellularLocation>
</comment>
<evidence type="ECO:0000256" key="8">
    <source>
        <dbReference type="PIRNR" id="PIRNR005719"/>
    </source>
</evidence>